<sequence length="234" mass="25538">MRDDDDCVVVLEFVNEVFDGERGDGVEGRAGLVHQQHIGLHGNGTRDTQTLLLSTRESGSGLIQALLDLFPEVCSLERRLDEVICIRLRNLLAVELYSREYVVSNRHRGERVGTLKHHSHLTSNFDRVGVGCVEVLAVDQNLSFDARAGDHFVHAVECAQEGGLAATGGADEGGDRLGLDGERNVGDGFEVAVVDIEVANLDALRHESFPFVSFSESPWGRAPLTEFERGCSTP</sequence>
<dbReference type="AntiFam" id="ANF00095">
    <property type="entry name" value="Shadow ORF (opposite ABC transporters)"/>
</dbReference>
<accession>A0A6J6DEI3</accession>
<name>A0A6J6DEI3_9ZZZZ</name>
<dbReference type="AlphaFoldDB" id="A0A6J6DEI3"/>
<gene>
    <name evidence="1" type="ORF">UFOPK1591_00734</name>
</gene>
<evidence type="ECO:0000313" key="1">
    <source>
        <dbReference type="EMBL" id="CAB4561079.1"/>
    </source>
</evidence>
<reference evidence="1" key="1">
    <citation type="submission" date="2020-05" db="EMBL/GenBank/DDBJ databases">
        <authorList>
            <person name="Chiriac C."/>
            <person name="Salcher M."/>
            <person name="Ghai R."/>
            <person name="Kavagutti S V."/>
        </authorList>
    </citation>
    <scope>NUCLEOTIDE SEQUENCE</scope>
</reference>
<protein>
    <submittedName>
        <fullName evidence="1">Unannotated protein</fullName>
    </submittedName>
</protein>
<organism evidence="1">
    <name type="scientific">freshwater metagenome</name>
    <dbReference type="NCBI Taxonomy" id="449393"/>
    <lineage>
        <taxon>unclassified sequences</taxon>
        <taxon>metagenomes</taxon>
        <taxon>ecological metagenomes</taxon>
    </lineage>
</organism>
<proteinExistence type="predicted"/>
<dbReference type="EMBL" id="CAEZTD010000047">
    <property type="protein sequence ID" value="CAB4561079.1"/>
    <property type="molecule type" value="Genomic_DNA"/>
</dbReference>
<dbReference type="AntiFam" id="ANF00142">
    <property type="entry name" value="Shadow ORF (opposite yadG)"/>
</dbReference>